<evidence type="ECO:0000313" key="2">
    <source>
        <dbReference type="Proteomes" id="UP000011731"/>
    </source>
</evidence>
<sequence>MMEMSVAAAAAELGVSRRQVARLARAGEVVVAREIGDMLLLDAGSVHRRAQLRPVRGRPWNEDAAWAALTLLSGEEVDWIPAAQMTRLKHRLRRSSAQEVAFLARRRAAVHRMRGWAGSAANLSECLVLTGASALVRRPVASRFGLAASRRGIDGYVLAEEYDGLVDHFGLIVDGDGDITVRAVTIADAFRGGEVPLAAVAVDLMDSLDTRERSAGARVLQSLLDDVR</sequence>
<evidence type="ECO:0008006" key="3">
    <source>
        <dbReference type="Google" id="ProtNLM"/>
    </source>
</evidence>
<evidence type="ECO:0000313" key="1">
    <source>
        <dbReference type="EMBL" id="EME51456.1"/>
    </source>
</evidence>
<organism evidence="1 2">
    <name type="scientific">Rhodococcus ruber BKS 20-38</name>
    <dbReference type="NCBI Taxonomy" id="1278076"/>
    <lineage>
        <taxon>Bacteria</taxon>
        <taxon>Bacillati</taxon>
        <taxon>Actinomycetota</taxon>
        <taxon>Actinomycetes</taxon>
        <taxon>Mycobacteriales</taxon>
        <taxon>Nocardiaceae</taxon>
        <taxon>Rhodococcus</taxon>
    </lineage>
</organism>
<proteinExistence type="predicted"/>
<reference evidence="1 2" key="1">
    <citation type="journal article" date="2013" name="Genome Announc.">
        <title>Draft Genome Sequence of Rhodococcus ruber Strain BKS 20-38.</title>
        <authorList>
            <person name="Bala M."/>
            <person name="Kumar S."/>
            <person name="Raghava G.P."/>
            <person name="Mayilraj S."/>
        </authorList>
    </citation>
    <scope>NUCLEOTIDE SEQUENCE [LARGE SCALE GENOMIC DNA]</scope>
    <source>
        <strain evidence="1 2">BKS 20-38</strain>
    </source>
</reference>
<gene>
    <name evidence="1" type="ORF">G352_25592</name>
</gene>
<dbReference type="Proteomes" id="UP000011731">
    <property type="component" value="Unassembled WGS sequence"/>
</dbReference>
<keyword evidence="2" id="KW-1185">Reference proteome</keyword>
<accession>M2WRT8</accession>
<protein>
    <recommendedName>
        <fullName evidence="3">Helix-turn-helix domain-containing protein</fullName>
    </recommendedName>
</protein>
<name>M2WRT8_9NOCA</name>
<dbReference type="AlphaFoldDB" id="M2WRT8"/>
<dbReference type="PATRIC" id="fig|1278076.4.peg.5246"/>
<comment type="caution">
    <text evidence="1">The sequence shown here is derived from an EMBL/GenBank/DDBJ whole genome shotgun (WGS) entry which is preliminary data.</text>
</comment>
<dbReference type="EMBL" id="AOEX01000102">
    <property type="protein sequence ID" value="EME51456.1"/>
    <property type="molecule type" value="Genomic_DNA"/>
</dbReference>